<organism evidence="8 9">
    <name type="scientific">Limnoraphis robusta CCNP1315</name>
    <dbReference type="NCBI Taxonomy" id="3110306"/>
    <lineage>
        <taxon>Bacteria</taxon>
        <taxon>Bacillati</taxon>
        <taxon>Cyanobacteriota</taxon>
        <taxon>Cyanophyceae</taxon>
        <taxon>Oscillatoriophycideae</taxon>
        <taxon>Oscillatoriales</taxon>
        <taxon>Sirenicapillariaceae</taxon>
        <taxon>Limnoraphis</taxon>
    </lineage>
</organism>
<dbReference type="PANTHER" id="PTHR35795:SF1">
    <property type="entry name" value="BIS(5'-NUCLEOSYL)-TETRAPHOSPHATASE, SYMMETRICAL"/>
    <property type="match status" value="1"/>
</dbReference>
<reference evidence="8 9" key="1">
    <citation type="submission" date="2023-12" db="EMBL/GenBank/DDBJ databases">
        <title>Baltic Sea Cyanobacteria.</title>
        <authorList>
            <person name="Delbaje E."/>
            <person name="Fewer D.P."/>
            <person name="Shishido T.K."/>
        </authorList>
    </citation>
    <scope>NUCLEOTIDE SEQUENCE [LARGE SCALE GENOMIC DNA]</scope>
    <source>
        <strain evidence="8 9">CCNP 1315</strain>
    </source>
</reference>
<dbReference type="CDD" id="cd00077">
    <property type="entry name" value="HDc"/>
    <property type="match status" value="1"/>
</dbReference>
<dbReference type="Proteomes" id="UP001301728">
    <property type="component" value="Unassembled WGS sequence"/>
</dbReference>
<feature type="domain" description="HD" evidence="7">
    <location>
        <begin position="34"/>
        <end position="149"/>
    </location>
</feature>
<comment type="catalytic activity">
    <reaction evidence="6">
        <text>P(1),P(4)-bis(5'-adenosyl) tetraphosphate + H2O = 2 ADP + 2 H(+)</text>
        <dbReference type="Rhea" id="RHEA:24252"/>
        <dbReference type="ChEBI" id="CHEBI:15377"/>
        <dbReference type="ChEBI" id="CHEBI:15378"/>
        <dbReference type="ChEBI" id="CHEBI:58141"/>
        <dbReference type="ChEBI" id="CHEBI:456216"/>
        <dbReference type="EC" id="3.6.1.41"/>
    </reaction>
</comment>
<dbReference type="EC" id="3.6.1.41" evidence="1"/>
<dbReference type="PROSITE" id="PS51831">
    <property type="entry name" value="HD"/>
    <property type="match status" value="1"/>
</dbReference>
<accession>A0ABU5U4I2</accession>
<evidence type="ECO:0000256" key="1">
    <source>
        <dbReference type="ARBA" id="ARBA00012506"/>
    </source>
</evidence>
<dbReference type="PANTHER" id="PTHR35795">
    <property type="entry name" value="SLR1885 PROTEIN"/>
    <property type="match status" value="1"/>
</dbReference>
<gene>
    <name evidence="8" type="primary">yqeK</name>
    <name evidence="8" type="ORF">VB854_21680</name>
</gene>
<keyword evidence="5" id="KW-0408">Iron</keyword>
<keyword evidence="9" id="KW-1185">Reference proteome</keyword>
<proteinExistence type="predicted"/>
<dbReference type="InterPro" id="IPR051094">
    <property type="entry name" value="Diverse_Catalytic_Enzymes"/>
</dbReference>
<dbReference type="InterPro" id="IPR005249">
    <property type="entry name" value="YqeK"/>
</dbReference>
<dbReference type="InterPro" id="IPR003607">
    <property type="entry name" value="HD/PDEase_dom"/>
</dbReference>
<dbReference type="InterPro" id="IPR006674">
    <property type="entry name" value="HD_domain"/>
</dbReference>
<name>A0ABU5U4I2_9CYAN</name>
<dbReference type="Gene3D" id="1.10.3210.10">
    <property type="entry name" value="Hypothetical protein af1432"/>
    <property type="match status" value="1"/>
</dbReference>
<protein>
    <recommendedName>
        <fullName evidence="1">bis(5'-nucleosyl)-tetraphosphatase (symmetrical)</fullName>
        <ecNumber evidence="1">3.6.1.41</ecNumber>
    </recommendedName>
</protein>
<evidence type="ECO:0000313" key="9">
    <source>
        <dbReference type="Proteomes" id="UP001301728"/>
    </source>
</evidence>
<dbReference type="EMBL" id="JAYGHT010000134">
    <property type="protein sequence ID" value="MEA5521553.1"/>
    <property type="molecule type" value="Genomic_DNA"/>
</dbReference>
<evidence type="ECO:0000256" key="3">
    <source>
        <dbReference type="ARBA" id="ARBA00022741"/>
    </source>
</evidence>
<keyword evidence="3" id="KW-0547">Nucleotide-binding</keyword>
<comment type="caution">
    <text evidence="8">The sequence shown here is derived from an EMBL/GenBank/DDBJ whole genome shotgun (WGS) entry which is preliminary data.</text>
</comment>
<evidence type="ECO:0000256" key="2">
    <source>
        <dbReference type="ARBA" id="ARBA00022723"/>
    </source>
</evidence>
<keyword evidence="2" id="KW-0479">Metal-binding</keyword>
<dbReference type="NCBIfam" id="TIGR00488">
    <property type="entry name" value="bis(5'-nucleosyl)-tetraphosphatase (symmetrical) YqeK"/>
    <property type="match status" value="1"/>
</dbReference>
<dbReference type="SMART" id="SM00471">
    <property type="entry name" value="HDc"/>
    <property type="match status" value="1"/>
</dbReference>
<evidence type="ECO:0000313" key="8">
    <source>
        <dbReference type="EMBL" id="MEA5521553.1"/>
    </source>
</evidence>
<evidence type="ECO:0000259" key="7">
    <source>
        <dbReference type="PROSITE" id="PS51831"/>
    </source>
</evidence>
<dbReference type="RefSeq" id="WP_323222547.1">
    <property type="nucleotide sequence ID" value="NZ_JAYGHT010000134.1"/>
</dbReference>
<sequence length="207" mass="23494">MTSTESQPMTYPLIDLHLREQVLNWLSDQVPRSRIEHILRVEQMAIDLAIQHQLNVAIAQIAGLMHDLAKYFQPQVLLKMAIAEGVELDEILESHPHLLHADISAVVARKEFGIEDQEVLDAIANHTLGKPQLSPLSCVVFLADTLEPGRGDTAELQALRSLCNENLYHAVWKTCDYTLAYLMKTCRVVHPRIILTRNWALQTYQGR</sequence>
<evidence type="ECO:0000256" key="6">
    <source>
        <dbReference type="ARBA" id="ARBA00049417"/>
    </source>
</evidence>
<dbReference type="Pfam" id="PF01966">
    <property type="entry name" value="HD"/>
    <property type="match status" value="1"/>
</dbReference>
<evidence type="ECO:0000256" key="5">
    <source>
        <dbReference type="ARBA" id="ARBA00023004"/>
    </source>
</evidence>
<keyword evidence="4 8" id="KW-0378">Hydrolase</keyword>
<evidence type="ECO:0000256" key="4">
    <source>
        <dbReference type="ARBA" id="ARBA00022801"/>
    </source>
</evidence>
<dbReference type="GO" id="GO:0008803">
    <property type="term" value="F:bis(5'-nucleosyl)-tetraphosphatase (symmetrical) activity"/>
    <property type="evidence" value="ECO:0007669"/>
    <property type="project" value="UniProtKB-EC"/>
</dbReference>
<dbReference type="SUPFAM" id="SSF109604">
    <property type="entry name" value="HD-domain/PDEase-like"/>
    <property type="match status" value="1"/>
</dbReference>